<feature type="compositionally biased region" description="Basic and acidic residues" evidence="1">
    <location>
        <begin position="745"/>
        <end position="759"/>
    </location>
</feature>
<evidence type="ECO:0000313" key="3">
    <source>
        <dbReference type="Proteomes" id="UP001458880"/>
    </source>
</evidence>
<protein>
    <submittedName>
        <fullName evidence="2">Uncharacterized protein</fullName>
    </submittedName>
</protein>
<gene>
    <name evidence="2" type="ORF">QE152_g8929</name>
</gene>
<keyword evidence="3" id="KW-1185">Reference proteome</keyword>
<dbReference type="Proteomes" id="UP001458880">
    <property type="component" value="Unassembled WGS sequence"/>
</dbReference>
<name>A0AAW1M0M3_POPJA</name>
<reference evidence="2 3" key="1">
    <citation type="journal article" date="2024" name="BMC Genomics">
        <title>De novo assembly and annotation of Popillia japonica's genome with initial clues to its potential as an invasive pest.</title>
        <authorList>
            <person name="Cucini C."/>
            <person name="Boschi S."/>
            <person name="Funari R."/>
            <person name="Cardaioli E."/>
            <person name="Iannotti N."/>
            <person name="Marturano G."/>
            <person name="Paoli F."/>
            <person name="Bruttini M."/>
            <person name="Carapelli A."/>
            <person name="Frati F."/>
            <person name="Nardi F."/>
        </authorList>
    </citation>
    <scope>NUCLEOTIDE SEQUENCE [LARGE SCALE GENOMIC DNA]</scope>
    <source>
        <strain evidence="2">DMR45628</strain>
    </source>
</reference>
<comment type="caution">
    <text evidence="2">The sequence shown here is derived from an EMBL/GenBank/DDBJ whole genome shotgun (WGS) entry which is preliminary data.</text>
</comment>
<proteinExistence type="predicted"/>
<evidence type="ECO:0000313" key="2">
    <source>
        <dbReference type="EMBL" id="KAK9739492.1"/>
    </source>
</evidence>
<organism evidence="2 3">
    <name type="scientific">Popillia japonica</name>
    <name type="common">Japanese beetle</name>
    <dbReference type="NCBI Taxonomy" id="7064"/>
    <lineage>
        <taxon>Eukaryota</taxon>
        <taxon>Metazoa</taxon>
        <taxon>Ecdysozoa</taxon>
        <taxon>Arthropoda</taxon>
        <taxon>Hexapoda</taxon>
        <taxon>Insecta</taxon>
        <taxon>Pterygota</taxon>
        <taxon>Neoptera</taxon>
        <taxon>Endopterygota</taxon>
        <taxon>Coleoptera</taxon>
        <taxon>Polyphaga</taxon>
        <taxon>Scarabaeiformia</taxon>
        <taxon>Scarabaeidae</taxon>
        <taxon>Rutelinae</taxon>
        <taxon>Popillia</taxon>
    </lineage>
</organism>
<feature type="region of interest" description="Disordered" evidence="1">
    <location>
        <begin position="292"/>
        <end position="316"/>
    </location>
</feature>
<feature type="compositionally biased region" description="Polar residues" evidence="1">
    <location>
        <begin position="292"/>
        <end position="307"/>
    </location>
</feature>
<dbReference type="EMBL" id="JASPKY010000074">
    <property type="protein sequence ID" value="KAK9739492.1"/>
    <property type="molecule type" value="Genomic_DNA"/>
</dbReference>
<sequence length="759" mass="85510">MELSDQIHNLQIHVRDFKRQNESVGEKNNWKKNYDGVLCNDDLINIDEIDFSNDENWLCGNSGRSDIDLTQWLHDDKYKKMNNIDGYQNHLSTFRDTSELKKIIDTRTFTRPKKKYNRPSIEHYTEEMYDLRSNSTEDVLQQEIQNYISSSKCTDSSNTSIISDDTCSRYTFNKPLHFDLTQSSSTNIFDNILMNASDIDSFQNMSPPSLVNSMCSSTFTNLMESSFIKNDPTLREIRDADYSGEILIHDTEPQLYQSFTESCSSLNSDSAENFLRRTLPTLNGTFNLAQSQNSTYNSDSDVGNTTVTKEDNSSDNNQLTFTNEQVNGTFIRQDAKELNYPNNLNNSYVIEGNLNNSFKRNLTKDISYDNMNLSSNSDVQCDSGNKTINTSFKKPQNDQFLKEPCEIDATYNIESNNASITDVYFNNTTAGSVTVKTQQQFDKSHSENIDPNTTINLKHPIILNGAFRKSPNFANIVQQKSPDANSGTVNNFITNQLNKTISLENDLDDPLNVTIGYNITDEADLKNCTYNQDSKTDVKRNSAGYVTGSTDSLDHMSSLSNSSKGSNRMLNMAEVDAIVEEQERSLHVASTPKPAKSMTKLFEGHYISPIARQKEHVSDSDLSSTEDYLTVRSTLSKGSSGHSEKNLKILDRNVKSLSNLKQNLERLKTHNIHTITRPVSNVKPLVGSYTNLKSPPHPESNIRGSYTNLKALGTNLKSSYTNLKPIGVNLPVISSKPSSAPISGRHTEMLDQTHETNRR</sequence>
<evidence type="ECO:0000256" key="1">
    <source>
        <dbReference type="SAM" id="MobiDB-lite"/>
    </source>
</evidence>
<accession>A0AAW1M0M3</accession>
<dbReference type="AlphaFoldDB" id="A0AAW1M0M3"/>
<feature type="region of interest" description="Disordered" evidence="1">
    <location>
        <begin position="736"/>
        <end position="759"/>
    </location>
</feature>